<dbReference type="Pfam" id="PF10199">
    <property type="entry name" value="Adaptin_binding"/>
    <property type="match status" value="1"/>
</dbReference>
<organism evidence="1 2">
    <name type="scientific">Musa balbisiana</name>
    <name type="common">Banana</name>
    <dbReference type="NCBI Taxonomy" id="52838"/>
    <lineage>
        <taxon>Eukaryota</taxon>
        <taxon>Viridiplantae</taxon>
        <taxon>Streptophyta</taxon>
        <taxon>Embryophyta</taxon>
        <taxon>Tracheophyta</taxon>
        <taxon>Spermatophyta</taxon>
        <taxon>Magnoliopsida</taxon>
        <taxon>Liliopsida</taxon>
        <taxon>Zingiberales</taxon>
        <taxon>Musaceae</taxon>
        <taxon>Musa</taxon>
    </lineage>
</organism>
<dbReference type="Proteomes" id="UP000317650">
    <property type="component" value="Chromosome 4"/>
</dbReference>
<dbReference type="PANTHER" id="PTHR14659:SF1">
    <property type="entry name" value="ALPHA- AND GAMMA-ADAPTIN-BINDING PROTEIN P34"/>
    <property type="match status" value="1"/>
</dbReference>
<dbReference type="EMBL" id="PYDT01000001">
    <property type="protein sequence ID" value="THU74737.1"/>
    <property type="molecule type" value="Genomic_DNA"/>
</dbReference>
<dbReference type="AlphaFoldDB" id="A0A4S8KHB8"/>
<dbReference type="PANTHER" id="PTHR14659">
    <property type="entry name" value="ALPHA- AND GAMMA-ADAPTIN-BINDING PROTEIN P34"/>
    <property type="match status" value="1"/>
</dbReference>
<proteinExistence type="predicted"/>
<reference evidence="1 2" key="1">
    <citation type="journal article" date="2019" name="Nat. Plants">
        <title>Genome sequencing of Musa balbisiana reveals subgenome evolution and function divergence in polyploid bananas.</title>
        <authorList>
            <person name="Yao X."/>
        </authorList>
    </citation>
    <scope>NUCLEOTIDE SEQUENCE [LARGE SCALE GENOMIC DNA]</scope>
    <source>
        <strain evidence="2">cv. DH-PKW</strain>
        <tissue evidence="1">Leaves</tissue>
    </source>
</reference>
<keyword evidence="2" id="KW-1185">Reference proteome</keyword>
<evidence type="ECO:0000313" key="2">
    <source>
        <dbReference type="Proteomes" id="UP000317650"/>
    </source>
</evidence>
<accession>A0A4S8KHB8</accession>
<name>A0A4S8KHB8_MUSBA</name>
<dbReference type="Pfam" id="PF00071">
    <property type="entry name" value="Ras"/>
    <property type="match status" value="1"/>
</dbReference>
<dbReference type="InterPro" id="IPR027417">
    <property type="entry name" value="P-loop_NTPase"/>
</dbReference>
<protein>
    <submittedName>
        <fullName evidence="1">Uncharacterized protein</fullName>
    </submittedName>
</protein>
<gene>
    <name evidence="1" type="ORF">C4D60_Mb04t36560</name>
</gene>
<dbReference type="STRING" id="52838.A0A4S8KHB8"/>
<dbReference type="SUPFAM" id="SSF52540">
    <property type="entry name" value="P-loop containing nucleoside triphosphate hydrolases"/>
    <property type="match status" value="1"/>
</dbReference>
<evidence type="ECO:0000313" key="1">
    <source>
        <dbReference type="EMBL" id="THU74737.1"/>
    </source>
</evidence>
<dbReference type="Gene3D" id="3.40.50.300">
    <property type="entry name" value="P-loop containing nucleotide triphosphate hydrolases"/>
    <property type="match status" value="1"/>
</dbReference>
<dbReference type="GO" id="GO:0003924">
    <property type="term" value="F:GTPase activity"/>
    <property type="evidence" value="ECO:0007669"/>
    <property type="project" value="InterPro"/>
</dbReference>
<dbReference type="InterPro" id="IPR019341">
    <property type="entry name" value="Alpha/Gamma-adaptin-bd_p34"/>
</dbReference>
<sequence>MPSGDAMEALSSKIVALATRDCVIPIHQWFTQCKHAIGLYDGFMVDDGVRTFSFGVKTETIDLSPLPPPSLFCSRCCAPPRLRVGVLRVGCGSMAAADNGGCSGGGSGSLETRPGVLLVGSPNVGKRTLLSRLLSIEFPDTSDLSTGVLCQGWTIDTKYYTADLSIWTAHLDEEFSFRSLPISKQLDALVMVFDMSDESSFVALQDWVAKTDIKKFEILLCIGNKADLVTGHYAHTEYRRCMQKCGESSSDPHPEYVDYGIDETEACSLLENEEPYLEIRKSCLDWCIEHNIEYIEACASNANFDKCLSVDGDMQGVDRLYGALSAHMWPGMILKSGNKIINPSLVEKEESTDDESEYEFEYEALSHGSDEEWSGYSDAVVTRMHNETADGINQDPKHEMSNIHEAEVETSSSTPAPGIPSVFPNTSALERGIVIHESSAEINIVENLRGKQEGEISVEQKPGSNFEEQEELGSDVVNINDLDEDAHYGLDDLERLMFEIGNMRDNLRLMPDFQRREMAANLALKMAAMFGDVSDDENGL</sequence>
<dbReference type="InterPro" id="IPR001806">
    <property type="entry name" value="Small_GTPase"/>
</dbReference>
<comment type="caution">
    <text evidence="1">The sequence shown here is derived from an EMBL/GenBank/DDBJ whole genome shotgun (WGS) entry which is preliminary data.</text>
</comment>
<dbReference type="GO" id="GO:0005525">
    <property type="term" value="F:GTP binding"/>
    <property type="evidence" value="ECO:0007669"/>
    <property type="project" value="InterPro"/>
</dbReference>